<dbReference type="InterPro" id="IPR001680">
    <property type="entry name" value="WD40_rpt"/>
</dbReference>
<evidence type="ECO:0000256" key="1">
    <source>
        <dbReference type="ARBA" id="ARBA00022574"/>
    </source>
</evidence>
<evidence type="ECO:0000256" key="3">
    <source>
        <dbReference type="PROSITE-ProRule" id="PRU00221"/>
    </source>
</evidence>
<dbReference type="InterPro" id="IPR020472">
    <property type="entry name" value="WD40_PAC1"/>
</dbReference>
<feature type="repeat" description="WD" evidence="3">
    <location>
        <begin position="199"/>
        <end position="242"/>
    </location>
</feature>
<dbReference type="InterPro" id="IPR044716">
    <property type="entry name" value="LEUNIG-like"/>
</dbReference>
<dbReference type="SMART" id="SM00320">
    <property type="entry name" value="WD40"/>
    <property type="match status" value="5"/>
</dbReference>
<dbReference type="PROSITE" id="PS00678">
    <property type="entry name" value="WD_REPEATS_1"/>
    <property type="match status" value="1"/>
</dbReference>
<dbReference type="SUPFAM" id="SSF50978">
    <property type="entry name" value="WD40 repeat-like"/>
    <property type="match status" value="1"/>
</dbReference>
<evidence type="ECO:0000313" key="5">
    <source>
        <dbReference type="Proteomes" id="UP000749646"/>
    </source>
</evidence>
<gene>
    <name evidence="4" type="ORF">BGZ65_008008</name>
</gene>
<evidence type="ECO:0000313" key="4">
    <source>
        <dbReference type="EMBL" id="KAF9948525.1"/>
    </source>
</evidence>
<dbReference type="PANTHER" id="PTHR44376:SF5">
    <property type="entry name" value="TRANSCRIPTIONAL COREPRESSOR LEUNIG ISOFORM X1"/>
    <property type="match status" value="1"/>
</dbReference>
<dbReference type="PRINTS" id="PR00320">
    <property type="entry name" value="GPROTEINBRPT"/>
</dbReference>
<proteinExistence type="predicted"/>
<dbReference type="OrthoDB" id="5600002at2759"/>
<comment type="caution">
    <text evidence="4">The sequence shown here is derived from an EMBL/GenBank/DDBJ whole genome shotgun (WGS) entry which is preliminary data.</text>
</comment>
<dbReference type="Proteomes" id="UP000749646">
    <property type="component" value="Unassembled WGS sequence"/>
</dbReference>
<feature type="repeat" description="WD" evidence="3">
    <location>
        <begin position="103"/>
        <end position="136"/>
    </location>
</feature>
<dbReference type="PANTHER" id="PTHR44376">
    <property type="entry name" value="TRANSCRIPTIONAL REGULATOR OF FILAMENTOUS GROWTH FLO8"/>
    <property type="match status" value="1"/>
</dbReference>
<evidence type="ECO:0000256" key="2">
    <source>
        <dbReference type="ARBA" id="ARBA00022737"/>
    </source>
</evidence>
<dbReference type="Gene3D" id="2.130.10.10">
    <property type="entry name" value="YVTN repeat-like/Quinoprotein amine dehydrogenase"/>
    <property type="match status" value="2"/>
</dbReference>
<keyword evidence="5" id="KW-1185">Reference proteome</keyword>
<dbReference type="InterPro" id="IPR015943">
    <property type="entry name" value="WD40/YVTN_repeat-like_dom_sf"/>
</dbReference>
<dbReference type="Pfam" id="PF00400">
    <property type="entry name" value="WD40"/>
    <property type="match status" value="4"/>
</dbReference>
<sequence length="430" mass="46610">MSTGSPTNRTRTNLNWRQIHRQPHQEFMGSPNATSQSTVPSTVISPVSAGMESMTMNIEELGRIESLLTDDNDGSDAFGNNLLSLDMQLSSSHDSQLQLFGSLSGHGQKVSTCAFSQNGQWLASAGMDRKVLIWSVLDKELKCTIEGPDGHKGVITNARFCSDNRLILGTTSHDFTVRIWDLTPLAQGTSTTVSALQVLWAHKSPVTAVDFSPVIGSNHCVSCDSDGELRLWDFMRGDCERTIKMSVKQVFTTNPVRYHPQNPNIVAVGMGNSLYMVHINDPHQQPRPSSTTHSKIISTLDWSSQGNLLATASDDQVCVWDTTQSNQWRPLTTQQSPKIGGCAFLKSTVTGASGVTTRLVYGDYEKIWIWTFSGGNCMESAPVSNPQAHPGAVVTALACSITNVDGDNVVVLASASAGKDGNLKLWRVPG</sequence>
<dbReference type="EMBL" id="JAAAHW010007413">
    <property type="protein sequence ID" value="KAF9948525.1"/>
    <property type="molecule type" value="Genomic_DNA"/>
</dbReference>
<keyword evidence="1 3" id="KW-0853">WD repeat</keyword>
<reference evidence="4" key="1">
    <citation type="journal article" date="2020" name="Fungal Divers.">
        <title>Resolving the Mortierellaceae phylogeny through synthesis of multi-gene phylogenetics and phylogenomics.</title>
        <authorList>
            <person name="Vandepol N."/>
            <person name="Liber J."/>
            <person name="Desiro A."/>
            <person name="Na H."/>
            <person name="Kennedy M."/>
            <person name="Barry K."/>
            <person name="Grigoriev I.V."/>
            <person name="Miller A.N."/>
            <person name="O'Donnell K."/>
            <person name="Stajich J.E."/>
            <person name="Bonito G."/>
        </authorList>
    </citation>
    <scope>NUCLEOTIDE SEQUENCE</scope>
    <source>
        <strain evidence="4">MES-2147</strain>
    </source>
</reference>
<keyword evidence="2" id="KW-0677">Repeat</keyword>
<dbReference type="PROSITE" id="PS50294">
    <property type="entry name" value="WD_REPEATS_REGION"/>
    <property type="match status" value="2"/>
</dbReference>
<organism evidence="4 5">
    <name type="scientific">Modicella reniformis</name>
    <dbReference type="NCBI Taxonomy" id="1440133"/>
    <lineage>
        <taxon>Eukaryota</taxon>
        <taxon>Fungi</taxon>
        <taxon>Fungi incertae sedis</taxon>
        <taxon>Mucoromycota</taxon>
        <taxon>Mortierellomycotina</taxon>
        <taxon>Mortierellomycetes</taxon>
        <taxon>Mortierellales</taxon>
        <taxon>Mortierellaceae</taxon>
        <taxon>Modicella</taxon>
    </lineage>
</organism>
<accession>A0A9P6IUI8</accession>
<dbReference type="InterPro" id="IPR036322">
    <property type="entry name" value="WD40_repeat_dom_sf"/>
</dbReference>
<dbReference type="PROSITE" id="PS50082">
    <property type="entry name" value="WD_REPEATS_2"/>
    <property type="match status" value="3"/>
</dbReference>
<dbReference type="GO" id="GO:0003714">
    <property type="term" value="F:transcription corepressor activity"/>
    <property type="evidence" value="ECO:0007669"/>
    <property type="project" value="InterPro"/>
</dbReference>
<name>A0A9P6IUI8_9FUNG</name>
<dbReference type="InterPro" id="IPR019775">
    <property type="entry name" value="WD40_repeat_CS"/>
</dbReference>
<dbReference type="AlphaFoldDB" id="A0A9P6IUI8"/>
<protein>
    <submittedName>
        <fullName evidence="4">Uncharacterized protein</fullName>
    </submittedName>
</protein>
<feature type="repeat" description="WD" evidence="3">
    <location>
        <begin position="148"/>
        <end position="182"/>
    </location>
</feature>